<dbReference type="AlphaFoldDB" id="A0AAD3SBT6"/>
<dbReference type="Proteomes" id="UP001279734">
    <property type="component" value="Unassembled WGS sequence"/>
</dbReference>
<keyword evidence="2" id="KW-0732">Signal</keyword>
<comment type="caution">
    <text evidence="3">The sequence shown here is derived from an EMBL/GenBank/DDBJ whole genome shotgun (WGS) entry which is preliminary data.</text>
</comment>
<sequence length="82" mass="8765">MGASAYVIVALVFWLPLTEVVNAQTAASDSSTSPHGRKLLRLSVCDDSEPGRFASRSRCYPAPEANRLTQQKAPNPPAILAP</sequence>
<evidence type="ECO:0000256" key="1">
    <source>
        <dbReference type="SAM" id="MobiDB-lite"/>
    </source>
</evidence>
<feature type="signal peptide" evidence="2">
    <location>
        <begin position="1"/>
        <end position="23"/>
    </location>
</feature>
<keyword evidence="4" id="KW-1185">Reference proteome</keyword>
<dbReference type="EMBL" id="BSYO01000007">
    <property type="protein sequence ID" value="GMH07819.1"/>
    <property type="molecule type" value="Genomic_DNA"/>
</dbReference>
<feature type="region of interest" description="Disordered" evidence="1">
    <location>
        <begin position="55"/>
        <end position="82"/>
    </location>
</feature>
<evidence type="ECO:0000313" key="4">
    <source>
        <dbReference type="Proteomes" id="UP001279734"/>
    </source>
</evidence>
<feature type="chain" id="PRO_5042185619" description="Secreted protein" evidence="2">
    <location>
        <begin position="24"/>
        <end position="82"/>
    </location>
</feature>
<gene>
    <name evidence="3" type="ORF">Nepgr_009659</name>
</gene>
<evidence type="ECO:0008006" key="5">
    <source>
        <dbReference type="Google" id="ProtNLM"/>
    </source>
</evidence>
<reference evidence="3" key="1">
    <citation type="submission" date="2023-05" db="EMBL/GenBank/DDBJ databases">
        <title>Nepenthes gracilis genome sequencing.</title>
        <authorList>
            <person name="Fukushima K."/>
        </authorList>
    </citation>
    <scope>NUCLEOTIDE SEQUENCE</scope>
    <source>
        <strain evidence="3">SING2019-196</strain>
    </source>
</reference>
<accession>A0AAD3SBT6</accession>
<evidence type="ECO:0000313" key="3">
    <source>
        <dbReference type="EMBL" id="GMH07819.1"/>
    </source>
</evidence>
<name>A0AAD3SBT6_NEPGR</name>
<evidence type="ECO:0000256" key="2">
    <source>
        <dbReference type="SAM" id="SignalP"/>
    </source>
</evidence>
<proteinExistence type="predicted"/>
<protein>
    <recommendedName>
        <fullName evidence="5">Secreted protein</fullName>
    </recommendedName>
</protein>
<organism evidence="3 4">
    <name type="scientific">Nepenthes gracilis</name>
    <name type="common">Slender pitcher plant</name>
    <dbReference type="NCBI Taxonomy" id="150966"/>
    <lineage>
        <taxon>Eukaryota</taxon>
        <taxon>Viridiplantae</taxon>
        <taxon>Streptophyta</taxon>
        <taxon>Embryophyta</taxon>
        <taxon>Tracheophyta</taxon>
        <taxon>Spermatophyta</taxon>
        <taxon>Magnoliopsida</taxon>
        <taxon>eudicotyledons</taxon>
        <taxon>Gunneridae</taxon>
        <taxon>Pentapetalae</taxon>
        <taxon>Caryophyllales</taxon>
        <taxon>Nepenthaceae</taxon>
        <taxon>Nepenthes</taxon>
    </lineage>
</organism>